<evidence type="ECO:0000313" key="4">
    <source>
        <dbReference type="Proteomes" id="UP000230729"/>
    </source>
</evidence>
<dbReference type="Gene3D" id="4.10.1080.10">
    <property type="entry name" value="TSP type-3 repeat"/>
    <property type="match status" value="1"/>
</dbReference>
<dbReference type="GO" id="GO:0005509">
    <property type="term" value="F:calcium ion binding"/>
    <property type="evidence" value="ECO:0007669"/>
    <property type="project" value="InterPro"/>
</dbReference>
<proteinExistence type="predicted"/>
<evidence type="ECO:0000256" key="1">
    <source>
        <dbReference type="SAM" id="MobiDB-lite"/>
    </source>
</evidence>
<evidence type="ECO:0000313" key="3">
    <source>
        <dbReference type="EMBL" id="PIP34192.1"/>
    </source>
</evidence>
<sequence length="358" mass="38417">MAKNLLRSLKNNLFFILILASILIFSTTALATDSGREVLGARETRVEGEDNTLLLAADLTDFDMNYRIEKIEQDENYYYIAYTFLDLVKKNNVWQYQLMEKTRKVTLKVSERTGLDLGVYLAGELAEEQAARLKELSRAQAIAQAEGESKRVEVSQFTGLIGASLDFAGKIFSGYEPVAVREIPSPILPPQIAAADEAAPAGPDNLTRVYLDYIAANDPDEDGVFGQLDNCPLLSNPDQADADNNGLGDLCDLDDQTLAEATDASGTGMVAGESAGQAPVDDPEENLTPAPAVGEDGGLTPSVVDDNSPVDGVVPEIEEEENGLTSEPADNLNGPGLAEEPVVGEPTEPEVEIIELPN</sequence>
<dbReference type="Proteomes" id="UP000230729">
    <property type="component" value="Unassembled WGS sequence"/>
</dbReference>
<dbReference type="SUPFAM" id="SSF103647">
    <property type="entry name" value="TSP type-3 repeat"/>
    <property type="match status" value="1"/>
</dbReference>
<feature type="compositionally biased region" description="Acidic residues" evidence="1">
    <location>
        <begin position="347"/>
        <end position="358"/>
    </location>
</feature>
<keyword evidence="2" id="KW-0732">Signal</keyword>
<evidence type="ECO:0008006" key="5">
    <source>
        <dbReference type="Google" id="ProtNLM"/>
    </source>
</evidence>
<name>A0A2G9ZM09_9BACT</name>
<feature type="signal peptide" evidence="2">
    <location>
        <begin position="1"/>
        <end position="31"/>
    </location>
</feature>
<dbReference type="AlphaFoldDB" id="A0A2G9ZM09"/>
<gene>
    <name evidence="3" type="ORF">COX22_00360</name>
</gene>
<accession>A0A2G9ZM09</accession>
<comment type="caution">
    <text evidence="3">The sequence shown here is derived from an EMBL/GenBank/DDBJ whole genome shotgun (WGS) entry which is preliminary data.</text>
</comment>
<evidence type="ECO:0000256" key="2">
    <source>
        <dbReference type="SAM" id="SignalP"/>
    </source>
</evidence>
<dbReference type="InterPro" id="IPR028974">
    <property type="entry name" value="TSP_type-3_rpt"/>
</dbReference>
<feature type="region of interest" description="Disordered" evidence="1">
    <location>
        <begin position="265"/>
        <end position="358"/>
    </location>
</feature>
<organism evidence="3 4">
    <name type="scientific">Candidatus Falkowbacteria bacterium CG23_combo_of_CG06-09_8_20_14_all_49_15</name>
    <dbReference type="NCBI Taxonomy" id="1974572"/>
    <lineage>
        <taxon>Bacteria</taxon>
        <taxon>Candidatus Falkowiibacteriota</taxon>
    </lineage>
</organism>
<dbReference type="EMBL" id="PCSD01000004">
    <property type="protein sequence ID" value="PIP34192.1"/>
    <property type="molecule type" value="Genomic_DNA"/>
</dbReference>
<protein>
    <recommendedName>
        <fullName evidence="5">DUF5667 domain-containing protein</fullName>
    </recommendedName>
</protein>
<reference evidence="3 4" key="1">
    <citation type="submission" date="2017-09" db="EMBL/GenBank/DDBJ databases">
        <title>Depth-based differentiation of microbial function through sediment-hosted aquifers and enrichment of novel symbionts in the deep terrestrial subsurface.</title>
        <authorList>
            <person name="Probst A.J."/>
            <person name="Ladd B."/>
            <person name="Jarett J.K."/>
            <person name="Geller-Mcgrath D.E."/>
            <person name="Sieber C.M."/>
            <person name="Emerson J.B."/>
            <person name="Anantharaman K."/>
            <person name="Thomas B.C."/>
            <person name="Malmstrom R."/>
            <person name="Stieglmeier M."/>
            <person name="Klingl A."/>
            <person name="Woyke T."/>
            <person name="Ryan C.M."/>
            <person name="Banfield J.F."/>
        </authorList>
    </citation>
    <scope>NUCLEOTIDE SEQUENCE [LARGE SCALE GENOMIC DNA]</scope>
    <source>
        <strain evidence="3">CG23_combo_of_CG06-09_8_20_14_all_49_15</strain>
    </source>
</reference>
<feature type="chain" id="PRO_5013553783" description="DUF5667 domain-containing protein" evidence="2">
    <location>
        <begin position="32"/>
        <end position="358"/>
    </location>
</feature>